<reference evidence="7" key="1">
    <citation type="journal article" date="2020" name="bioRxiv">
        <title>Chromosome-level reference genome of the European wasp spider Argiope bruennichi: a resource for studies on range expansion and evolutionary adaptation.</title>
        <authorList>
            <person name="Sheffer M.M."/>
            <person name="Hoppe A."/>
            <person name="Krehenwinkel H."/>
            <person name="Uhl G."/>
            <person name="Kuss A.W."/>
            <person name="Jensen L."/>
            <person name="Jensen C."/>
            <person name="Gillespie R.G."/>
            <person name="Hoff K.J."/>
            <person name="Prost S."/>
        </authorList>
    </citation>
    <scope>NUCLEOTIDE SEQUENCE</scope>
</reference>
<proteinExistence type="predicted"/>
<dbReference type="AlphaFoldDB" id="A0A8T0EHJ1"/>
<dbReference type="InterPro" id="IPR016179">
    <property type="entry name" value="Insulin-like"/>
</dbReference>
<reference evidence="7" key="2">
    <citation type="submission" date="2020-06" db="EMBL/GenBank/DDBJ databases">
        <authorList>
            <person name="Sheffer M."/>
        </authorList>
    </citation>
    <scope>NUCLEOTIDE SEQUENCE</scope>
</reference>
<dbReference type="Gene3D" id="1.10.100.10">
    <property type="entry name" value="Insulin-like"/>
    <property type="match status" value="1"/>
</dbReference>
<feature type="chain" id="PRO_5035774463" description="Insulin-like domain-containing protein" evidence="5">
    <location>
        <begin position="20"/>
        <end position="152"/>
    </location>
</feature>
<evidence type="ECO:0000256" key="4">
    <source>
        <dbReference type="ARBA" id="ARBA00023157"/>
    </source>
</evidence>
<evidence type="ECO:0000313" key="7">
    <source>
        <dbReference type="EMBL" id="KAF8770868.1"/>
    </source>
</evidence>
<name>A0A8T0EHJ1_ARGBR</name>
<dbReference type="InterPro" id="IPR036438">
    <property type="entry name" value="Insulin-like_sf"/>
</dbReference>
<keyword evidence="8" id="KW-1185">Reference proteome</keyword>
<dbReference type="Pfam" id="PF00049">
    <property type="entry name" value="Insulin"/>
    <property type="match status" value="1"/>
</dbReference>
<keyword evidence="4" id="KW-1015">Disulfide bond</keyword>
<dbReference type="PANTHER" id="PTHR13647:SF4">
    <property type="entry name" value="INSULIN-LIKE PEPTIDE 1-RELATED"/>
    <property type="match status" value="1"/>
</dbReference>
<evidence type="ECO:0000256" key="1">
    <source>
        <dbReference type="ARBA" id="ARBA00011207"/>
    </source>
</evidence>
<evidence type="ECO:0000313" key="8">
    <source>
        <dbReference type="Proteomes" id="UP000807504"/>
    </source>
</evidence>
<keyword evidence="3 5" id="KW-0732">Signal</keyword>
<accession>A0A8T0EHJ1</accession>
<dbReference type="Proteomes" id="UP000807504">
    <property type="component" value="Unassembled WGS sequence"/>
</dbReference>
<dbReference type="GO" id="GO:0005179">
    <property type="term" value="F:hormone activity"/>
    <property type="evidence" value="ECO:0007669"/>
    <property type="project" value="InterPro"/>
</dbReference>
<evidence type="ECO:0000256" key="5">
    <source>
        <dbReference type="SAM" id="SignalP"/>
    </source>
</evidence>
<protein>
    <recommendedName>
        <fullName evidence="6">Insulin-like domain-containing protein</fullName>
    </recommendedName>
</protein>
<dbReference type="GO" id="GO:0005576">
    <property type="term" value="C:extracellular region"/>
    <property type="evidence" value="ECO:0007669"/>
    <property type="project" value="InterPro"/>
</dbReference>
<dbReference type="SMART" id="SM00078">
    <property type="entry name" value="IlGF"/>
    <property type="match status" value="1"/>
</dbReference>
<sequence length="152" mass="16859">MLKFVLLFTVWTLAVVTDGSTIMDPKRLVKREVTIQLCGRNLMATLDLLCNGRSIFLNDDNRVKKRTADPYPVKDPIAYSTTERDGGGSGTASEHLLLSLISSSSESRGVVDECCRNRCSATTLIHTVTKSLLSVLINDQTRVSFKNRHSKK</sequence>
<evidence type="ECO:0000256" key="2">
    <source>
        <dbReference type="ARBA" id="ARBA00022685"/>
    </source>
</evidence>
<dbReference type="SUPFAM" id="SSF56994">
    <property type="entry name" value="Insulin-like"/>
    <property type="match status" value="1"/>
</dbReference>
<feature type="domain" description="Insulin-like" evidence="6">
    <location>
        <begin position="35"/>
        <end position="128"/>
    </location>
</feature>
<gene>
    <name evidence="7" type="ORF">HNY73_018348</name>
</gene>
<evidence type="ECO:0000256" key="3">
    <source>
        <dbReference type="ARBA" id="ARBA00022729"/>
    </source>
</evidence>
<organism evidence="7 8">
    <name type="scientific">Argiope bruennichi</name>
    <name type="common">Wasp spider</name>
    <name type="synonym">Aranea bruennichi</name>
    <dbReference type="NCBI Taxonomy" id="94029"/>
    <lineage>
        <taxon>Eukaryota</taxon>
        <taxon>Metazoa</taxon>
        <taxon>Ecdysozoa</taxon>
        <taxon>Arthropoda</taxon>
        <taxon>Chelicerata</taxon>
        <taxon>Arachnida</taxon>
        <taxon>Araneae</taxon>
        <taxon>Araneomorphae</taxon>
        <taxon>Entelegynae</taxon>
        <taxon>Araneoidea</taxon>
        <taxon>Araneidae</taxon>
        <taxon>Argiope</taxon>
    </lineage>
</organism>
<evidence type="ECO:0000259" key="6">
    <source>
        <dbReference type="SMART" id="SM00078"/>
    </source>
</evidence>
<comment type="subunit">
    <text evidence="1">Heterodimer of a B chain and an A chain linked by two disulfide bonds.</text>
</comment>
<keyword evidence="2" id="KW-0165">Cleavage on pair of basic residues</keyword>
<comment type="caution">
    <text evidence="7">The sequence shown here is derived from an EMBL/GenBank/DDBJ whole genome shotgun (WGS) entry which is preliminary data.</text>
</comment>
<dbReference type="PANTHER" id="PTHR13647">
    <property type="entry name" value="INSULIN-LIKE PEPTIDE 2-RELATED"/>
    <property type="match status" value="1"/>
</dbReference>
<dbReference type="EMBL" id="JABXBU010002228">
    <property type="protein sequence ID" value="KAF8770868.1"/>
    <property type="molecule type" value="Genomic_DNA"/>
</dbReference>
<feature type="signal peptide" evidence="5">
    <location>
        <begin position="1"/>
        <end position="19"/>
    </location>
</feature>